<comment type="caution">
    <text evidence="3">The sequence shown here is derived from an EMBL/GenBank/DDBJ whole genome shotgun (WGS) entry which is preliminary data.</text>
</comment>
<proteinExistence type="predicted"/>
<organism evidence="3 4">
    <name type="scientific">Ganoderma sinense ZZ0214-1</name>
    <dbReference type="NCBI Taxonomy" id="1077348"/>
    <lineage>
        <taxon>Eukaryota</taxon>
        <taxon>Fungi</taxon>
        <taxon>Dikarya</taxon>
        <taxon>Basidiomycota</taxon>
        <taxon>Agaricomycotina</taxon>
        <taxon>Agaricomycetes</taxon>
        <taxon>Polyporales</taxon>
        <taxon>Polyporaceae</taxon>
        <taxon>Ganoderma</taxon>
    </lineage>
</organism>
<evidence type="ECO:0000256" key="1">
    <source>
        <dbReference type="SAM" id="MobiDB-lite"/>
    </source>
</evidence>
<feature type="region of interest" description="Disordered" evidence="1">
    <location>
        <begin position="35"/>
        <end position="77"/>
    </location>
</feature>
<protein>
    <submittedName>
        <fullName evidence="3">Uncharacterized protein</fullName>
    </submittedName>
</protein>
<dbReference type="Proteomes" id="UP000230002">
    <property type="component" value="Unassembled WGS sequence"/>
</dbReference>
<dbReference type="EMBL" id="AYKW01000037">
    <property type="protein sequence ID" value="PIL26777.1"/>
    <property type="molecule type" value="Genomic_DNA"/>
</dbReference>
<evidence type="ECO:0000313" key="3">
    <source>
        <dbReference type="EMBL" id="PIL26777.1"/>
    </source>
</evidence>
<keyword evidence="2" id="KW-0812">Transmembrane</keyword>
<accession>A0A2G8RZ62</accession>
<evidence type="ECO:0000313" key="4">
    <source>
        <dbReference type="Proteomes" id="UP000230002"/>
    </source>
</evidence>
<dbReference type="AlphaFoldDB" id="A0A2G8RZ62"/>
<keyword evidence="2" id="KW-0472">Membrane</keyword>
<reference evidence="3 4" key="1">
    <citation type="journal article" date="2015" name="Sci. Rep.">
        <title>Chromosome-level genome map provides insights into diverse defense mechanisms in the medicinal fungus Ganoderma sinense.</title>
        <authorList>
            <person name="Zhu Y."/>
            <person name="Xu J."/>
            <person name="Sun C."/>
            <person name="Zhou S."/>
            <person name="Xu H."/>
            <person name="Nelson D.R."/>
            <person name="Qian J."/>
            <person name="Song J."/>
            <person name="Luo H."/>
            <person name="Xiang L."/>
            <person name="Li Y."/>
            <person name="Xu Z."/>
            <person name="Ji A."/>
            <person name="Wang L."/>
            <person name="Lu S."/>
            <person name="Hayward A."/>
            <person name="Sun W."/>
            <person name="Li X."/>
            <person name="Schwartz D.C."/>
            <person name="Wang Y."/>
            <person name="Chen S."/>
        </authorList>
    </citation>
    <scope>NUCLEOTIDE SEQUENCE [LARGE SCALE GENOMIC DNA]</scope>
    <source>
        <strain evidence="3 4">ZZ0214-1</strain>
    </source>
</reference>
<keyword evidence="2" id="KW-1133">Transmembrane helix</keyword>
<keyword evidence="4" id="KW-1185">Reference proteome</keyword>
<evidence type="ECO:0000256" key="2">
    <source>
        <dbReference type="SAM" id="Phobius"/>
    </source>
</evidence>
<name>A0A2G8RZ62_9APHY</name>
<feature type="transmembrane region" description="Helical" evidence="2">
    <location>
        <begin position="6"/>
        <end position="29"/>
    </location>
</feature>
<sequence>MSYSITGVLIVLIIVLGVLKITTLILPYLERAHERTLASRHPGPQPPAAARRRATLEMEQGTGKAENSKSPSPAAKA</sequence>
<gene>
    <name evidence="3" type="ORF">GSI_11113</name>
</gene>